<name>A0A7X6LSC4_9CORY</name>
<reference evidence="3 4" key="1">
    <citation type="submission" date="2020-04" db="EMBL/GenBank/DDBJ databases">
        <title>MicrobeNet Type strains.</title>
        <authorList>
            <person name="Nicholson A.C."/>
        </authorList>
    </citation>
    <scope>NUCLEOTIDE SEQUENCE [LARGE SCALE GENOMIC DNA]</scope>
    <source>
        <strain evidence="3 4">ATCC 700355</strain>
    </source>
</reference>
<dbReference type="InterPro" id="IPR044992">
    <property type="entry name" value="ChyE-like"/>
</dbReference>
<evidence type="ECO:0000313" key="3">
    <source>
        <dbReference type="EMBL" id="NKY68932.1"/>
    </source>
</evidence>
<dbReference type="AlphaFoldDB" id="A0A7X6LSC4"/>
<dbReference type="Proteomes" id="UP000554284">
    <property type="component" value="Unassembled WGS sequence"/>
</dbReference>
<organism evidence="3 4">
    <name type="scientific">Corynebacterium mucifaciens</name>
    <dbReference type="NCBI Taxonomy" id="57171"/>
    <lineage>
        <taxon>Bacteria</taxon>
        <taxon>Bacillati</taxon>
        <taxon>Actinomycetota</taxon>
        <taxon>Actinomycetes</taxon>
        <taxon>Mycobacteriales</taxon>
        <taxon>Corynebacteriaceae</taxon>
        <taxon>Corynebacterium</taxon>
    </lineage>
</organism>
<dbReference type="Proteomes" id="UP001549139">
    <property type="component" value="Unassembled WGS sequence"/>
</dbReference>
<dbReference type="PRINTS" id="PR00096">
    <property type="entry name" value="GATASE"/>
</dbReference>
<keyword evidence="3" id="KW-0808">Transferase</keyword>
<dbReference type="EMBL" id="JBEPNZ010000001">
    <property type="protein sequence ID" value="MET3945152.1"/>
    <property type="molecule type" value="Genomic_DNA"/>
</dbReference>
<evidence type="ECO:0000313" key="5">
    <source>
        <dbReference type="Proteomes" id="UP001549139"/>
    </source>
</evidence>
<keyword evidence="5" id="KW-1185">Reference proteome</keyword>
<dbReference type="CDD" id="cd01741">
    <property type="entry name" value="GATase1_1"/>
    <property type="match status" value="1"/>
</dbReference>
<gene>
    <name evidence="3" type="ORF">HF989_06015</name>
    <name evidence="2" type="ORF">JOF50_001951</name>
</gene>
<reference evidence="2 5" key="2">
    <citation type="submission" date="2024-06" db="EMBL/GenBank/DDBJ databases">
        <title>Sequencing the genomes of 1000 actinobacteria strains.</title>
        <authorList>
            <person name="Klenk H.-P."/>
        </authorList>
    </citation>
    <scope>NUCLEOTIDE SEQUENCE [LARGE SCALE GENOMIC DNA]</scope>
    <source>
        <strain evidence="2 5">DSM 44265</strain>
    </source>
</reference>
<dbReference type="Pfam" id="PF00117">
    <property type="entry name" value="GATase"/>
    <property type="match status" value="1"/>
</dbReference>
<dbReference type="InterPro" id="IPR029062">
    <property type="entry name" value="Class_I_gatase-like"/>
</dbReference>
<sequence>MPVLGICLGHQIIADCFGGDVSVGLASQDEEGAARVSLSEAGRTDPLLGTLDHKLVVVESHHDAVVSLPPGAQLLASGARCPIHAMRLGSIVSVQFHPECAPDVAVQWAARGGYDAAAVTQKLSIYDDYLTRTGLTGLTLAAGFVQAAQS</sequence>
<dbReference type="Gene3D" id="3.40.50.880">
    <property type="match status" value="1"/>
</dbReference>
<dbReference type="PANTHER" id="PTHR42695">
    <property type="entry name" value="GLUTAMINE AMIDOTRANSFERASE YLR126C-RELATED"/>
    <property type="match status" value="1"/>
</dbReference>
<dbReference type="SUPFAM" id="SSF52317">
    <property type="entry name" value="Class I glutamine amidotransferase-like"/>
    <property type="match status" value="1"/>
</dbReference>
<proteinExistence type="predicted"/>
<dbReference type="GO" id="GO:0005829">
    <property type="term" value="C:cytosol"/>
    <property type="evidence" value="ECO:0007669"/>
    <property type="project" value="TreeGrafter"/>
</dbReference>
<dbReference type="PRINTS" id="PR00097">
    <property type="entry name" value="ANTSNTHASEII"/>
</dbReference>
<comment type="caution">
    <text evidence="3">The sequence shown here is derived from an EMBL/GenBank/DDBJ whole genome shotgun (WGS) entry which is preliminary data.</text>
</comment>
<dbReference type="PROSITE" id="PS51273">
    <property type="entry name" value="GATASE_TYPE_1"/>
    <property type="match status" value="1"/>
</dbReference>
<evidence type="ECO:0000259" key="1">
    <source>
        <dbReference type="Pfam" id="PF00117"/>
    </source>
</evidence>
<evidence type="ECO:0000313" key="4">
    <source>
        <dbReference type="Proteomes" id="UP000554284"/>
    </source>
</evidence>
<dbReference type="EMBL" id="JAAXPF010000005">
    <property type="protein sequence ID" value="NKY68932.1"/>
    <property type="molecule type" value="Genomic_DNA"/>
</dbReference>
<dbReference type="InterPro" id="IPR017926">
    <property type="entry name" value="GATASE"/>
</dbReference>
<dbReference type="GO" id="GO:0016740">
    <property type="term" value="F:transferase activity"/>
    <property type="evidence" value="ECO:0007669"/>
    <property type="project" value="UniProtKB-KW"/>
</dbReference>
<accession>A0A7X6LSC4</accession>
<keyword evidence="3" id="KW-0315">Glutamine amidotransferase</keyword>
<feature type="domain" description="Glutamine amidotransferase" evidence="1">
    <location>
        <begin position="1"/>
        <end position="102"/>
    </location>
</feature>
<protein>
    <submittedName>
        <fullName evidence="2">GMP synthase-like glutamine amidotransferase</fullName>
    </submittedName>
    <submittedName>
        <fullName evidence="3">Type 1 glutamine amidotransferase</fullName>
    </submittedName>
</protein>
<evidence type="ECO:0000313" key="2">
    <source>
        <dbReference type="EMBL" id="MET3945152.1"/>
    </source>
</evidence>
<dbReference type="PANTHER" id="PTHR42695:SF5">
    <property type="entry name" value="GLUTAMINE AMIDOTRANSFERASE YLR126C-RELATED"/>
    <property type="match status" value="1"/>
</dbReference>